<dbReference type="InterPro" id="IPR011037">
    <property type="entry name" value="Pyrv_Knase-like_insert_dom_sf"/>
</dbReference>
<gene>
    <name evidence="2" type="ORF">SAMN05216241_103134</name>
</gene>
<sequence>MTPRVTRIRRYPVKGLSGEDLERVELTAGQTLPGDRRFAIARGSADLPPVQPGWAPKKNFVQLARTARLGQLQTAFDADTGLLTISRRGKRITQGRITTATGRMVIEQFLGAFLAGEVSTAPRLVDAQDTPLTDSQDAVVSLINLESVRDLRRVLGHEVDPRRFRANVYLDGLPAWAERAWVGEAVTIGPLRLQVTEETQRCAATTVNPDTGERDEQIPKALKRGYGHVNMGVYARVTVGGPLTVGDPVSVPETVSA</sequence>
<dbReference type="Gene3D" id="2.40.33.20">
    <property type="entry name" value="PK beta-barrel domain-like"/>
    <property type="match status" value="1"/>
</dbReference>
<dbReference type="InterPro" id="IPR005302">
    <property type="entry name" value="MoCF_Sase_C"/>
</dbReference>
<dbReference type="GO" id="GO:0030151">
    <property type="term" value="F:molybdenum ion binding"/>
    <property type="evidence" value="ECO:0007669"/>
    <property type="project" value="InterPro"/>
</dbReference>
<dbReference type="GO" id="GO:0003824">
    <property type="term" value="F:catalytic activity"/>
    <property type="evidence" value="ECO:0007669"/>
    <property type="project" value="InterPro"/>
</dbReference>
<dbReference type="InterPro" id="IPR005303">
    <property type="entry name" value="MOCOS_middle"/>
</dbReference>
<protein>
    <recommendedName>
        <fullName evidence="1">MOSC domain-containing protein</fullName>
    </recommendedName>
</protein>
<reference evidence="2 3" key="1">
    <citation type="submission" date="2016-10" db="EMBL/GenBank/DDBJ databases">
        <authorList>
            <person name="de Groot N.N."/>
        </authorList>
    </citation>
    <scope>NUCLEOTIDE SEQUENCE [LARGE SCALE GENOMIC DNA]</scope>
    <source>
        <strain evidence="2 3">DSM 25584</strain>
    </source>
</reference>
<accession>A0A1G7PYC0</accession>
<dbReference type="Proteomes" id="UP000199415">
    <property type="component" value="Unassembled WGS sequence"/>
</dbReference>
<dbReference type="PANTHER" id="PTHR36930:SF1">
    <property type="entry name" value="MOSC DOMAIN-CONTAINING PROTEIN"/>
    <property type="match status" value="1"/>
</dbReference>
<dbReference type="GO" id="GO:0030170">
    <property type="term" value="F:pyridoxal phosphate binding"/>
    <property type="evidence" value="ECO:0007669"/>
    <property type="project" value="InterPro"/>
</dbReference>
<dbReference type="Pfam" id="PF03473">
    <property type="entry name" value="MOSC"/>
    <property type="match status" value="1"/>
</dbReference>
<proteinExistence type="predicted"/>
<feature type="domain" description="MOSC" evidence="1">
    <location>
        <begin position="107"/>
        <end position="252"/>
    </location>
</feature>
<evidence type="ECO:0000313" key="3">
    <source>
        <dbReference type="Proteomes" id="UP000199415"/>
    </source>
</evidence>
<dbReference type="InterPro" id="IPR052716">
    <property type="entry name" value="MOSC_domain"/>
</dbReference>
<dbReference type="OrthoDB" id="581532at2"/>
<organism evidence="2 3">
    <name type="scientific">Limimonas halophila</name>
    <dbReference type="NCBI Taxonomy" id="1082479"/>
    <lineage>
        <taxon>Bacteria</taxon>
        <taxon>Pseudomonadati</taxon>
        <taxon>Pseudomonadota</taxon>
        <taxon>Alphaproteobacteria</taxon>
        <taxon>Rhodospirillales</taxon>
        <taxon>Rhodovibrionaceae</taxon>
        <taxon>Limimonas</taxon>
    </lineage>
</organism>
<keyword evidence="3" id="KW-1185">Reference proteome</keyword>
<evidence type="ECO:0000313" key="2">
    <source>
        <dbReference type="EMBL" id="SDF91317.1"/>
    </source>
</evidence>
<dbReference type="PANTHER" id="PTHR36930">
    <property type="entry name" value="METAL-SULFUR CLUSTER BIOSYNTHESIS PROTEINS YUAD-RELATED"/>
    <property type="match status" value="1"/>
</dbReference>
<evidence type="ECO:0000259" key="1">
    <source>
        <dbReference type="PROSITE" id="PS51340"/>
    </source>
</evidence>
<dbReference type="EMBL" id="FNCE01000003">
    <property type="protein sequence ID" value="SDF91317.1"/>
    <property type="molecule type" value="Genomic_DNA"/>
</dbReference>
<dbReference type="PROSITE" id="PS51340">
    <property type="entry name" value="MOSC"/>
    <property type="match status" value="1"/>
</dbReference>
<dbReference type="STRING" id="1082479.SAMN05216241_103134"/>
<dbReference type="Pfam" id="PF03476">
    <property type="entry name" value="MOSC_N"/>
    <property type="match status" value="1"/>
</dbReference>
<dbReference type="SUPFAM" id="SSF50800">
    <property type="entry name" value="PK beta-barrel domain-like"/>
    <property type="match status" value="1"/>
</dbReference>
<name>A0A1G7PYC0_9PROT</name>
<dbReference type="RefSeq" id="WP_090019269.1">
    <property type="nucleotide sequence ID" value="NZ_FNCE01000003.1"/>
</dbReference>
<dbReference type="AlphaFoldDB" id="A0A1G7PYC0"/>